<comment type="caution">
    <text evidence="1">The sequence shown here is derived from an EMBL/GenBank/DDBJ whole genome shotgun (WGS) entry which is preliminary data.</text>
</comment>
<protein>
    <submittedName>
        <fullName evidence="1">Uncharacterized protein</fullName>
    </submittedName>
</protein>
<reference evidence="1" key="2">
    <citation type="submission" date="2020-09" db="EMBL/GenBank/DDBJ databases">
        <authorList>
            <person name="Sun Q."/>
            <person name="Kim S."/>
        </authorList>
    </citation>
    <scope>NUCLEOTIDE SEQUENCE</scope>
    <source>
        <strain evidence="1">KCTC 23310</strain>
    </source>
</reference>
<evidence type="ECO:0000313" key="2">
    <source>
        <dbReference type="Proteomes" id="UP000638981"/>
    </source>
</evidence>
<organism evidence="1 2">
    <name type="scientific">Neogemmobacter tilapiae</name>
    <dbReference type="NCBI Taxonomy" id="875041"/>
    <lineage>
        <taxon>Bacteria</taxon>
        <taxon>Pseudomonadati</taxon>
        <taxon>Pseudomonadota</taxon>
        <taxon>Alphaproteobacteria</taxon>
        <taxon>Rhodobacterales</taxon>
        <taxon>Paracoccaceae</taxon>
        <taxon>Neogemmobacter</taxon>
    </lineage>
</organism>
<dbReference type="EMBL" id="BMYJ01000011">
    <property type="protein sequence ID" value="GHC64195.1"/>
    <property type="molecule type" value="Genomic_DNA"/>
</dbReference>
<dbReference type="Proteomes" id="UP000638981">
    <property type="component" value="Unassembled WGS sequence"/>
</dbReference>
<reference evidence="1" key="1">
    <citation type="journal article" date="2014" name="Int. J. Syst. Evol. Microbiol.">
        <title>Complete genome sequence of Corynebacterium casei LMG S-19264T (=DSM 44701T), isolated from a smear-ripened cheese.</title>
        <authorList>
            <consortium name="US DOE Joint Genome Institute (JGI-PGF)"/>
            <person name="Walter F."/>
            <person name="Albersmeier A."/>
            <person name="Kalinowski J."/>
            <person name="Ruckert C."/>
        </authorList>
    </citation>
    <scope>NUCLEOTIDE SEQUENCE</scope>
    <source>
        <strain evidence="1">KCTC 23310</strain>
    </source>
</reference>
<proteinExistence type="predicted"/>
<keyword evidence="2" id="KW-1185">Reference proteome</keyword>
<dbReference type="AlphaFoldDB" id="A0A918TY50"/>
<sequence>MICPVGKKKFTITGTMSCSGSGTTMSLRRITSCDFVTELPVCPDNGLPVYREFDAAEIKQLKAFLKTDAYQTLLLQSDYYRAFAIEQQLKGAGTSETYWLLQRGLWHDYDKMVVAPGFYDLFLQEATLEKDRISKDDKPYMVASVAYQFGLAGNNTIAKAWLKEAKSLSDGSDFIEKYIKAVSGCLGKMSKDRCHPEAEFTP</sequence>
<name>A0A918TY50_9RHOB</name>
<evidence type="ECO:0000313" key="1">
    <source>
        <dbReference type="EMBL" id="GHC64195.1"/>
    </source>
</evidence>
<accession>A0A918TY50</accession>
<gene>
    <name evidence="1" type="ORF">GCM10007315_30680</name>
</gene>